<dbReference type="Proteomes" id="UP001061958">
    <property type="component" value="Unassembled WGS sequence"/>
</dbReference>
<keyword evidence="1" id="KW-0472">Membrane</keyword>
<organism evidence="2 3">
    <name type="scientific">Galdieria partita</name>
    <dbReference type="NCBI Taxonomy" id="83374"/>
    <lineage>
        <taxon>Eukaryota</taxon>
        <taxon>Rhodophyta</taxon>
        <taxon>Bangiophyceae</taxon>
        <taxon>Galdieriales</taxon>
        <taxon>Galdieriaceae</taxon>
        <taxon>Galdieria</taxon>
    </lineage>
</organism>
<feature type="transmembrane region" description="Helical" evidence="1">
    <location>
        <begin position="271"/>
        <end position="293"/>
    </location>
</feature>
<protein>
    <submittedName>
        <fullName evidence="2">Uncharacterized protein</fullName>
    </submittedName>
</protein>
<evidence type="ECO:0000313" key="2">
    <source>
        <dbReference type="EMBL" id="GJQ12102.1"/>
    </source>
</evidence>
<reference evidence="2" key="1">
    <citation type="journal article" date="2022" name="Proc. Natl. Acad. Sci. U.S.A.">
        <title>Life cycle and functional genomics of the unicellular red alga Galdieria for elucidating algal and plant evolution and industrial use.</title>
        <authorList>
            <person name="Hirooka S."/>
            <person name="Itabashi T."/>
            <person name="Ichinose T.M."/>
            <person name="Onuma R."/>
            <person name="Fujiwara T."/>
            <person name="Yamashita S."/>
            <person name="Jong L.W."/>
            <person name="Tomita R."/>
            <person name="Iwane A.H."/>
            <person name="Miyagishima S.Y."/>
        </authorList>
    </citation>
    <scope>NUCLEOTIDE SEQUENCE</scope>
    <source>
        <strain evidence="2">NBRC 102759</strain>
    </source>
</reference>
<dbReference type="PANTHER" id="PTHR36761:SF2">
    <property type="entry name" value="ORF03 PROTEIN"/>
    <property type="match status" value="1"/>
</dbReference>
<keyword evidence="1" id="KW-1133">Transmembrane helix</keyword>
<name>A0A9C7PYZ9_9RHOD</name>
<dbReference type="InterPro" id="IPR011990">
    <property type="entry name" value="TPR-like_helical_dom_sf"/>
</dbReference>
<comment type="caution">
    <text evidence="2">The sequence shown here is derived from an EMBL/GenBank/DDBJ whole genome shotgun (WGS) entry which is preliminary data.</text>
</comment>
<sequence length="295" mass="33488">MSFKWSIHPLFIEWKPCVYRLLLGKVLFSVNRQGKPILFPLHHPPRRNPTHPVILLCCCSGNQHPSESFDSSGKGKVFRFGAWLDDDIAGDGIWQCEQVCSNIDSTLTRQQKAYSFFCYGVKEFDGGCYDAAVNWFQKAAAYGDPSSRTGGQYQLWTAQALHAAGKRDNAKSTLQKLKYHKDRDVRKASQQLLYILGAPQLKLDDSYFVCIPTARVPVTKNKEKRVAAGYSGIYNMADFGKDRYAFIQKAPEKYSLEWFVQKPPPPPKTSYMNMNLVVTLATTIIVCMLVFFYHG</sequence>
<dbReference type="AlphaFoldDB" id="A0A9C7PYZ9"/>
<accession>A0A9C7PYZ9</accession>
<keyword evidence="3" id="KW-1185">Reference proteome</keyword>
<dbReference type="PANTHER" id="PTHR36761">
    <property type="entry name" value="ORF03 PROTEIN"/>
    <property type="match status" value="1"/>
</dbReference>
<gene>
    <name evidence="2" type="ORF">GpartN1_g3893.t1</name>
</gene>
<evidence type="ECO:0000256" key="1">
    <source>
        <dbReference type="SAM" id="Phobius"/>
    </source>
</evidence>
<reference evidence="2" key="2">
    <citation type="submission" date="2022-01" db="EMBL/GenBank/DDBJ databases">
        <authorList>
            <person name="Hirooka S."/>
            <person name="Miyagishima S.Y."/>
        </authorList>
    </citation>
    <scope>NUCLEOTIDE SEQUENCE</scope>
    <source>
        <strain evidence="2">NBRC 102759</strain>
    </source>
</reference>
<evidence type="ECO:0000313" key="3">
    <source>
        <dbReference type="Proteomes" id="UP001061958"/>
    </source>
</evidence>
<keyword evidence="1" id="KW-0812">Transmembrane</keyword>
<dbReference type="OrthoDB" id="2019920at2759"/>
<proteinExistence type="predicted"/>
<dbReference type="Gene3D" id="1.25.40.10">
    <property type="entry name" value="Tetratricopeptide repeat domain"/>
    <property type="match status" value="1"/>
</dbReference>
<dbReference type="EMBL" id="BQMJ01000030">
    <property type="protein sequence ID" value="GJQ12102.1"/>
    <property type="molecule type" value="Genomic_DNA"/>
</dbReference>